<dbReference type="OrthoDB" id="8189408at2759"/>
<dbReference type="AlphaFoldDB" id="E2A1N0"/>
<keyword evidence="2" id="KW-1185">Reference proteome</keyword>
<evidence type="ECO:0000313" key="2">
    <source>
        <dbReference type="Proteomes" id="UP000000311"/>
    </source>
</evidence>
<dbReference type="InParanoid" id="E2A1N0"/>
<feature type="non-terminal residue" evidence="1">
    <location>
        <position position="1"/>
    </location>
</feature>
<feature type="non-terminal residue" evidence="1">
    <location>
        <position position="51"/>
    </location>
</feature>
<sequence length="51" mass="5868">DFEYVIKKPEQQRICFGSGQSRDTSKKGASPFMRYYIFEDNPDIGPGSYNV</sequence>
<protein>
    <submittedName>
        <fullName evidence="1">Uncharacterized protein</fullName>
    </submittedName>
</protein>
<organism evidence="2">
    <name type="scientific">Camponotus floridanus</name>
    <name type="common">Florida carpenter ant</name>
    <dbReference type="NCBI Taxonomy" id="104421"/>
    <lineage>
        <taxon>Eukaryota</taxon>
        <taxon>Metazoa</taxon>
        <taxon>Ecdysozoa</taxon>
        <taxon>Arthropoda</taxon>
        <taxon>Hexapoda</taxon>
        <taxon>Insecta</taxon>
        <taxon>Pterygota</taxon>
        <taxon>Neoptera</taxon>
        <taxon>Endopterygota</taxon>
        <taxon>Hymenoptera</taxon>
        <taxon>Apocrita</taxon>
        <taxon>Aculeata</taxon>
        <taxon>Formicoidea</taxon>
        <taxon>Formicidae</taxon>
        <taxon>Formicinae</taxon>
        <taxon>Camponotus</taxon>
    </lineage>
</organism>
<accession>E2A1N0</accession>
<dbReference type="EMBL" id="GL435766">
    <property type="protein sequence ID" value="EFN72703.1"/>
    <property type="molecule type" value="Genomic_DNA"/>
</dbReference>
<proteinExistence type="predicted"/>
<evidence type="ECO:0000313" key="1">
    <source>
        <dbReference type="EMBL" id="EFN72703.1"/>
    </source>
</evidence>
<reference evidence="1 2" key="1">
    <citation type="journal article" date="2010" name="Science">
        <title>Genomic comparison of the ants Camponotus floridanus and Harpegnathos saltator.</title>
        <authorList>
            <person name="Bonasio R."/>
            <person name="Zhang G."/>
            <person name="Ye C."/>
            <person name="Mutti N.S."/>
            <person name="Fang X."/>
            <person name="Qin N."/>
            <person name="Donahue G."/>
            <person name="Yang P."/>
            <person name="Li Q."/>
            <person name="Li C."/>
            <person name="Zhang P."/>
            <person name="Huang Z."/>
            <person name="Berger S.L."/>
            <person name="Reinberg D."/>
            <person name="Wang J."/>
            <person name="Liebig J."/>
        </authorList>
    </citation>
    <scope>NUCLEOTIDE SEQUENCE [LARGE SCALE GENOMIC DNA]</scope>
    <source>
        <strain evidence="2">C129</strain>
    </source>
</reference>
<name>E2A1N0_CAMFO</name>
<dbReference type="OMA" id="QRICFGS"/>
<gene>
    <name evidence="1" type="ORF">EAG_06888</name>
</gene>
<dbReference type="Proteomes" id="UP000000311">
    <property type="component" value="Unassembled WGS sequence"/>
</dbReference>